<dbReference type="Pfam" id="PF00534">
    <property type="entry name" value="Glycos_transf_1"/>
    <property type="match status" value="1"/>
</dbReference>
<evidence type="ECO:0000313" key="5">
    <source>
        <dbReference type="Proteomes" id="UP000605253"/>
    </source>
</evidence>
<keyword evidence="5" id="KW-1185">Reference proteome</keyword>
<dbReference type="Proteomes" id="UP000605253">
    <property type="component" value="Unassembled WGS sequence"/>
</dbReference>
<dbReference type="CDD" id="cd03801">
    <property type="entry name" value="GT4_PimA-like"/>
    <property type="match status" value="1"/>
</dbReference>
<comment type="caution">
    <text evidence="4">The sequence shown here is derived from an EMBL/GenBank/DDBJ whole genome shotgun (WGS) entry which is preliminary data.</text>
</comment>
<dbReference type="SUPFAM" id="SSF53756">
    <property type="entry name" value="UDP-Glycosyltransferase/glycogen phosphorylase"/>
    <property type="match status" value="2"/>
</dbReference>
<dbReference type="Pfam" id="PF13692">
    <property type="entry name" value="Glyco_trans_1_4"/>
    <property type="match status" value="1"/>
</dbReference>
<dbReference type="SUPFAM" id="SSF53448">
    <property type="entry name" value="Nucleotide-diphospho-sugar transferases"/>
    <property type="match status" value="1"/>
</dbReference>
<protein>
    <recommendedName>
        <fullName evidence="6">GT2 family glycosyltransferase</fullName>
    </recommendedName>
</protein>
<organism evidence="4 5">
    <name type="scientific">Marinicella pacifica</name>
    <dbReference type="NCBI Taxonomy" id="1171543"/>
    <lineage>
        <taxon>Bacteria</taxon>
        <taxon>Pseudomonadati</taxon>
        <taxon>Pseudomonadota</taxon>
        <taxon>Gammaproteobacteria</taxon>
        <taxon>Lysobacterales</taxon>
        <taxon>Marinicellaceae</taxon>
        <taxon>Marinicella</taxon>
    </lineage>
</organism>
<dbReference type="Gene3D" id="3.40.50.2000">
    <property type="entry name" value="Glycogen Phosphorylase B"/>
    <property type="match status" value="3"/>
</dbReference>
<proteinExistence type="predicted"/>
<feature type="coiled-coil region" evidence="1">
    <location>
        <begin position="730"/>
        <end position="803"/>
    </location>
</feature>
<evidence type="ECO:0000259" key="2">
    <source>
        <dbReference type="Pfam" id="PF00534"/>
    </source>
</evidence>
<dbReference type="Gene3D" id="1.10.287.1490">
    <property type="match status" value="1"/>
</dbReference>
<dbReference type="InterPro" id="IPR001173">
    <property type="entry name" value="Glyco_trans_2-like"/>
</dbReference>
<gene>
    <name evidence="4" type="ORF">GCM10011365_05340</name>
</gene>
<evidence type="ECO:0000313" key="4">
    <source>
        <dbReference type="EMBL" id="GGF87207.1"/>
    </source>
</evidence>
<dbReference type="CDD" id="cd04186">
    <property type="entry name" value="GT_2_like_c"/>
    <property type="match status" value="1"/>
</dbReference>
<dbReference type="EMBL" id="BMEO01000002">
    <property type="protein sequence ID" value="GGF87207.1"/>
    <property type="molecule type" value="Genomic_DNA"/>
</dbReference>
<dbReference type="RefSeq" id="WP_188364131.1">
    <property type="nucleotide sequence ID" value="NZ_BAABJF010000032.1"/>
</dbReference>
<accession>A0A917CGM7</accession>
<feature type="domain" description="Glycosyltransferase 2-like" evidence="3">
    <location>
        <begin position="920"/>
        <end position="1044"/>
    </location>
</feature>
<reference evidence="4" key="1">
    <citation type="journal article" date="2014" name="Int. J. Syst. Evol. Microbiol.">
        <title>Complete genome sequence of Corynebacterium casei LMG S-19264T (=DSM 44701T), isolated from a smear-ripened cheese.</title>
        <authorList>
            <consortium name="US DOE Joint Genome Institute (JGI-PGF)"/>
            <person name="Walter F."/>
            <person name="Albersmeier A."/>
            <person name="Kalinowski J."/>
            <person name="Ruckert C."/>
        </authorList>
    </citation>
    <scope>NUCLEOTIDE SEQUENCE</scope>
    <source>
        <strain evidence="4">CGMCC 1.12181</strain>
    </source>
</reference>
<keyword evidence="1" id="KW-0175">Coiled coil</keyword>
<dbReference type="InterPro" id="IPR001296">
    <property type="entry name" value="Glyco_trans_1"/>
</dbReference>
<reference evidence="4" key="2">
    <citation type="submission" date="2020-09" db="EMBL/GenBank/DDBJ databases">
        <authorList>
            <person name="Sun Q."/>
            <person name="Zhou Y."/>
        </authorList>
    </citation>
    <scope>NUCLEOTIDE SEQUENCE</scope>
    <source>
        <strain evidence="4">CGMCC 1.12181</strain>
    </source>
</reference>
<name>A0A917CGM7_9GAMM</name>
<feature type="domain" description="Glycosyl transferase family 1" evidence="2">
    <location>
        <begin position="415"/>
        <end position="563"/>
    </location>
</feature>
<evidence type="ECO:0000259" key="3">
    <source>
        <dbReference type="Pfam" id="PF00535"/>
    </source>
</evidence>
<dbReference type="Pfam" id="PF00535">
    <property type="entry name" value="Glycos_transf_2"/>
    <property type="match status" value="1"/>
</dbReference>
<evidence type="ECO:0008006" key="6">
    <source>
        <dbReference type="Google" id="ProtNLM"/>
    </source>
</evidence>
<dbReference type="PANTHER" id="PTHR43179">
    <property type="entry name" value="RHAMNOSYLTRANSFERASE WBBL"/>
    <property type="match status" value="1"/>
</dbReference>
<dbReference type="GO" id="GO:0016757">
    <property type="term" value="F:glycosyltransferase activity"/>
    <property type="evidence" value="ECO:0007669"/>
    <property type="project" value="InterPro"/>
</dbReference>
<sequence length="1546" mass="174770">MMKQFNVVYYNSREEQTTGEDYRCLATEINADLVAWIERHCSGSAVILINADTILPDYWQQRLLAPFSDKSVSAVTALTTEDYLLSPLPSDHAFKGSAIELDAMLSVLAPSQTYLSNKYNPALLALTDINKLLSLDMVHVTTNLLAQSDEVSLLTPAPDIGDQHPLPAHPMAAIQWQILKQSADFSPEKNYPLLNDKPNLLHIIMDWGGGIHQWVEDYIASDGCHNHFVLVSEGEFYRQRYGEKFSLYYGGCDGLLVSQFELTPSIEAVSISHKLYRDRLNKILLNYDIAGVVVSSLIGHSLDCLSTGLPTIRVLHDYFPHWPGLDARLDADGIGEDELRGALLASEGTPFGDVDQAEVKAWQQAINQKLSNKKVHIVAPDQSVIDNLKKLPHSQCYEKAVVIPHGVSQFKAIDYQVDKKPFTVLVLGRLITGKGKQLLQQIIAQKKLADIHWLLLGSGDDGDDFKQYDNVQLIKNYQRLQLPAILEKQSPQLALMPASVSETFSYVLSELQMLGIPVLATRVGALKNRIEDNLTGFLADVDCDDITGRLLSLKQHADKRQVVHKNLLTLSVKSLSEMNADYQSLWGTVKTAKPAYKYEGIISINIHAERLLHLSRRLNELLQFNNHLQIDLNEKTQWANKLDQELKEKNNWAKKLNQQIKSLESDLKERTSWARNLDQELEEKTNWTVKLDQQVATLENDLKERTQWAKNLDGEVQSLQNELKEKTTWAKNLDQHVAHLTKNLKFARNDNEALQHQLEVSQQVHEQSIQVLSTQIDNLHVNLNELSDRFNQVKSELSQAQEINAQQLHQQQIITQERDQARDLVDQIMRSRSWRLTRPLRGAARLVRRVKNKFIYRFKQITGMPKRLINSLKTRGFRATWQLAKSKLGQQQKTSTNKAKALASDFRPLHLSTTKQPVVSVIIPVYNHYRHTYHCLRSIADITDQTPFEVIVVDDCSTDDTRQLIKDVAGIRYHRQAQNGGFIRSCNQGAQLAQGDYLLFLNNDTEVRDHWLDSLVETFAQHSHVGLVGSQLRYPDGRLQEAGGIVFSDASGWNYGRLESPDQPEVNHVRAVSYCSGASIMVPTALFKKLGCFDERYVPAYYEDTDLAFAVRASGLRVLYQPHSRVIHFEGISSGTDVSSGVKKYQVINQQKFADKWKDALRHQPAPGSAIELARFQESKPRILIVDACTPTPDQDSGSLRMINMIQILMELNYHVSFMPENMAYFGDYTAQLQNLGVECVYAPKYSSPVDYLENKGRYFEVVILSRYYVAQPLLKALKDYAPKARLWFDTVDLHYLREQRMAELAADKSALKVAGHTKSKELAVAKACDLTLVVSPYEQAVLGREMPELNVAVLSNIHEIYGCHKNYRQRRDIVFIGGYQHTPNVDGICWFVSDIWPKIQAELPDAVLHIVGSKAPDKVKELGQKAGIEFHGFVEDIAPMMTNIRIAVAPLRFGAGVKGKVNMSMSYGQPVVGTTVAVEGMFTRHGEDVLMADDAEEFAREVIRLYQDEELWNRLSKGGLDNVRHYFSFEAAKNVLAGLLQVPAE</sequence>
<feature type="coiled-coil region" evidence="1">
    <location>
        <begin position="639"/>
        <end position="666"/>
    </location>
</feature>
<dbReference type="PANTHER" id="PTHR43179:SF7">
    <property type="entry name" value="RHAMNOSYLTRANSFERASE WBBL"/>
    <property type="match status" value="1"/>
</dbReference>
<dbReference type="InterPro" id="IPR029044">
    <property type="entry name" value="Nucleotide-diphossugar_trans"/>
</dbReference>
<evidence type="ECO:0000256" key="1">
    <source>
        <dbReference type="SAM" id="Coils"/>
    </source>
</evidence>
<dbReference type="Gene3D" id="3.90.550.10">
    <property type="entry name" value="Spore Coat Polysaccharide Biosynthesis Protein SpsA, Chain A"/>
    <property type="match status" value="1"/>
</dbReference>